<name>A0ACC1LNK5_9FUNG</name>
<reference evidence="1" key="1">
    <citation type="submission" date="2022-07" db="EMBL/GenBank/DDBJ databases">
        <title>Phylogenomic reconstructions and comparative analyses of Kickxellomycotina fungi.</title>
        <authorList>
            <person name="Reynolds N.K."/>
            <person name="Stajich J.E."/>
            <person name="Barry K."/>
            <person name="Grigoriev I.V."/>
            <person name="Crous P."/>
            <person name="Smith M.E."/>
        </authorList>
    </citation>
    <scope>NUCLEOTIDE SEQUENCE</scope>
    <source>
        <strain evidence="1">CBS 102833</strain>
    </source>
</reference>
<gene>
    <name evidence="1" type="ORF">H4S07_001393</name>
</gene>
<sequence length="180" mass="20625">MPTIETVARTAWDSAVTQSLSKELQNMKVPGRLGVEREFTWDEIKQIVAAERLELLGRTTEQERVYTEHMQLLRQEHGSVSAYVLKIKLASFIADDSREYLIIPNDYPYALEPDMSHFIVWSKPKLAGGIVPDPVIKHMIGSYLDEHIGECKYEWTWFVNPPHLQSIPDASHGHLIVKTL</sequence>
<accession>A0ACC1LNK5</accession>
<evidence type="ECO:0000313" key="1">
    <source>
        <dbReference type="EMBL" id="KAJ2812447.1"/>
    </source>
</evidence>
<keyword evidence="2" id="KW-1185">Reference proteome</keyword>
<comment type="caution">
    <text evidence="1">The sequence shown here is derived from an EMBL/GenBank/DDBJ whole genome shotgun (WGS) entry which is preliminary data.</text>
</comment>
<dbReference type="Proteomes" id="UP001140096">
    <property type="component" value="Unassembled WGS sequence"/>
</dbReference>
<proteinExistence type="predicted"/>
<organism evidence="1 2">
    <name type="scientific">Coemansia furcata</name>
    <dbReference type="NCBI Taxonomy" id="417177"/>
    <lineage>
        <taxon>Eukaryota</taxon>
        <taxon>Fungi</taxon>
        <taxon>Fungi incertae sedis</taxon>
        <taxon>Zoopagomycota</taxon>
        <taxon>Kickxellomycotina</taxon>
        <taxon>Kickxellomycetes</taxon>
        <taxon>Kickxellales</taxon>
        <taxon>Kickxellaceae</taxon>
        <taxon>Coemansia</taxon>
    </lineage>
</organism>
<evidence type="ECO:0000313" key="2">
    <source>
        <dbReference type="Proteomes" id="UP001140096"/>
    </source>
</evidence>
<protein>
    <submittedName>
        <fullName evidence="1">Uncharacterized protein</fullName>
    </submittedName>
</protein>
<dbReference type="EMBL" id="JANBUP010000221">
    <property type="protein sequence ID" value="KAJ2812447.1"/>
    <property type="molecule type" value="Genomic_DNA"/>
</dbReference>